<keyword evidence="4" id="KW-1003">Cell membrane</keyword>
<keyword evidence="6" id="KW-0812">Transmembrane</keyword>
<dbReference type="KEGG" id="dpr:Despr_1507"/>
<feature type="region of interest" description="Disordered" evidence="10">
    <location>
        <begin position="51"/>
        <end position="145"/>
    </location>
</feature>
<dbReference type="GO" id="GO:0015891">
    <property type="term" value="P:siderophore transport"/>
    <property type="evidence" value="ECO:0007669"/>
    <property type="project" value="InterPro"/>
</dbReference>
<protein>
    <submittedName>
        <fullName evidence="12">TonB family protein</fullName>
    </submittedName>
</protein>
<evidence type="ECO:0000256" key="10">
    <source>
        <dbReference type="SAM" id="MobiDB-lite"/>
    </source>
</evidence>
<dbReference type="InterPro" id="IPR006260">
    <property type="entry name" value="TonB/TolA_C"/>
</dbReference>
<proteinExistence type="inferred from homology"/>
<keyword evidence="3" id="KW-0813">Transport</keyword>
<keyword evidence="13" id="KW-1185">Reference proteome</keyword>
<dbReference type="GO" id="GO:0031992">
    <property type="term" value="F:energy transducer activity"/>
    <property type="evidence" value="ECO:0007669"/>
    <property type="project" value="InterPro"/>
</dbReference>
<name>A0A7U3YLL7_DESPD</name>
<evidence type="ECO:0000256" key="9">
    <source>
        <dbReference type="ARBA" id="ARBA00023136"/>
    </source>
</evidence>
<feature type="compositionally biased region" description="Low complexity" evidence="10">
    <location>
        <begin position="126"/>
        <end position="144"/>
    </location>
</feature>
<comment type="similarity">
    <text evidence="2">Belongs to the TonB family.</text>
</comment>
<evidence type="ECO:0000256" key="4">
    <source>
        <dbReference type="ARBA" id="ARBA00022475"/>
    </source>
</evidence>
<dbReference type="NCBIfam" id="TIGR01352">
    <property type="entry name" value="tonB_Cterm"/>
    <property type="match status" value="1"/>
</dbReference>
<dbReference type="GO" id="GO:0055085">
    <property type="term" value="P:transmembrane transport"/>
    <property type="evidence" value="ECO:0007669"/>
    <property type="project" value="InterPro"/>
</dbReference>
<evidence type="ECO:0000256" key="8">
    <source>
        <dbReference type="ARBA" id="ARBA00022989"/>
    </source>
</evidence>
<evidence type="ECO:0000313" key="13">
    <source>
        <dbReference type="Proteomes" id="UP000006365"/>
    </source>
</evidence>
<feature type="compositionally biased region" description="Basic and acidic residues" evidence="10">
    <location>
        <begin position="86"/>
        <end position="102"/>
    </location>
</feature>
<feature type="domain" description="TonB C-terminal" evidence="11">
    <location>
        <begin position="155"/>
        <end position="246"/>
    </location>
</feature>
<sequence>MSHQTTATHVSLLVHAVFFFVAVGLGQHAVPLRPPVAIDFSILSTGGSMEVQQEKISSPPAKKKDVAEPKKISPKAVARKVRPKPVQREKTSVPPREKDARSEALPVAAQPRPSTGKEVLPDAGQTAATATVASGPAAASPPAKGGRGGLYAVGQLDAPLAVVSKTPPAYPPAAKRRNIEGWIKVKFVVDEQGRVDHVSVLDAEPEGVFEQSVLRSIGGWRFKPGTIKGMAVKAQVEQTITFKLEG</sequence>
<evidence type="ECO:0000256" key="2">
    <source>
        <dbReference type="ARBA" id="ARBA00006555"/>
    </source>
</evidence>
<dbReference type="PANTHER" id="PTHR33446:SF2">
    <property type="entry name" value="PROTEIN TONB"/>
    <property type="match status" value="1"/>
</dbReference>
<evidence type="ECO:0000256" key="5">
    <source>
        <dbReference type="ARBA" id="ARBA00022519"/>
    </source>
</evidence>
<organism evidence="12 13">
    <name type="scientific">Desulfobulbus propionicus (strain ATCC 33891 / DSM 2032 / VKM B-1956 / 1pr3)</name>
    <dbReference type="NCBI Taxonomy" id="577650"/>
    <lineage>
        <taxon>Bacteria</taxon>
        <taxon>Pseudomonadati</taxon>
        <taxon>Thermodesulfobacteriota</taxon>
        <taxon>Desulfobulbia</taxon>
        <taxon>Desulfobulbales</taxon>
        <taxon>Desulfobulbaceae</taxon>
        <taxon>Desulfobulbus</taxon>
    </lineage>
</organism>
<dbReference type="SUPFAM" id="SSF74653">
    <property type="entry name" value="TolA/TonB C-terminal domain"/>
    <property type="match status" value="1"/>
</dbReference>
<evidence type="ECO:0000256" key="3">
    <source>
        <dbReference type="ARBA" id="ARBA00022448"/>
    </source>
</evidence>
<dbReference type="Proteomes" id="UP000006365">
    <property type="component" value="Chromosome"/>
</dbReference>
<evidence type="ECO:0000256" key="1">
    <source>
        <dbReference type="ARBA" id="ARBA00004383"/>
    </source>
</evidence>
<evidence type="ECO:0000259" key="11">
    <source>
        <dbReference type="PROSITE" id="PS52015"/>
    </source>
</evidence>
<dbReference type="RefSeq" id="WP_015724202.1">
    <property type="nucleotide sequence ID" value="NC_014972.1"/>
</dbReference>
<dbReference type="AlphaFoldDB" id="A0A7U3YLL7"/>
<dbReference type="Gene3D" id="3.30.2420.10">
    <property type="entry name" value="TonB"/>
    <property type="match status" value="1"/>
</dbReference>
<dbReference type="InterPro" id="IPR037682">
    <property type="entry name" value="TonB_C"/>
</dbReference>
<accession>A0A7U3YLL7</accession>
<evidence type="ECO:0000256" key="7">
    <source>
        <dbReference type="ARBA" id="ARBA00022927"/>
    </source>
</evidence>
<dbReference type="Pfam" id="PF03544">
    <property type="entry name" value="TonB_C"/>
    <property type="match status" value="1"/>
</dbReference>
<comment type="subcellular location">
    <subcellularLocation>
        <location evidence="1">Cell inner membrane</location>
        <topology evidence="1">Single-pass membrane protein</topology>
        <orientation evidence="1">Periplasmic side</orientation>
    </subcellularLocation>
</comment>
<evidence type="ECO:0000313" key="12">
    <source>
        <dbReference type="EMBL" id="ADW17661.1"/>
    </source>
</evidence>
<dbReference type="PROSITE" id="PS52015">
    <property type="entry name" value="TONB_CTD"/>
    <property type="match status" value="1"/>
</dbReference>
<keyword evidence="9" id="KW-0472">Membrane</keyword>
<dbReference type="InterPro" id="IPR003538">
    <property type="entry name" value="TonB"/>
</dbReference>
<keyword evidence="5" id="KW-0997">Cell inner membrane</keyword>
<dbReference type="GO" id="GO:0098797">
    <property type="term" value="C:plasma membrane protein complex"/>
    <property type="evidence" value="ECO:0007669"/>
    <property type="project" value="TreeGrafter"/>
</dbReference>
<dbReference type="InterPro" id="IPR051045">
    <property type="entry name" value="TonB-dependent_transducer"/>
</dbReference>
<keyword evidence="8" id="KW-1133">Transmembrane helix</keyword>
<dbReference type="GO" id="GO:0015031">
    <property type="term" value="P:protein transport"/>
    <property type="evidence" value="ECO:0007669"/>
    <property type="project" value="UniProtKB-KW"/>
</dbReference>
<feature type="compositionally biased region" description="Basic and acidic residues" evidence="10">
    <location>
        <begin position="62"/>
        <end position="71"/>
    </location>
</feature>
<dbReference type="GO" id="GO:0030288">
    <property type="term" value="C:outer membrane-bounded periplasmic space"/>
    <property type="evidence" value="ECO:0007669"/>
    <property type="project" value="InterPro"/>
</dbReference>
<dbReference type="PRINTS" id="PR01374">
    <property type="entry name" value="TONBPROTEIN"/>
</dbReference>
<dbReference type="EMBL" id="CP002364">
    <property type="protein sequence ID" value="ADW17661.1"/>
    <property type="molecule type" value="Genomic_DNA"/>
</dbReference>
<keyword evidence="7" id="KW-0653">Protein transport</keyword>
<reference evidence="12 13" key="1">
    <citation type="journal article" date="2011" name="Stand. Genomic Sci.">
        <title>Complete genome sequence of Desulfobulbus propionicus type strain (1pr3).</title>
        <authorList>
            <person name="Pagani I."/>
            <person name="Lapidus A."/>
            <person name="Nolan M."/>
            <person name="Lucas S."/>
            <person name="Hammon N."/>
            <person name="Deshpande S."/>
            <person name="Cheng J.F."/>
            <person name="Chertkov O."/>
            <person name="Davenport K."/>
            <person name="Tapia R."/>
            <person name="Han C."/>
            <person name="Goodwin L."/>
            <person name="Pitluck S."/>
            <person name="Liolios K."/>
            <person name="Mavromatis K."/>
            <person name="Ivanova N."/>
            <person name="Mikhailova N."/>
            <person name="Pati A."/>
            <person name="Chen A."/>
            <person name="Palaniappan K."/>
            <person name="Land M."/>
            <person name="Hauser L."/>
            <person name="Chang Y.J."/>
            <person name="Jeffries C.D."/>
            <person name="Detter J.C."/>
            <person name="Brambilla E."/>
            <person name="Kannan K.P."/>
            <person name="Djao O.D."/>
            <person name="Rohde M."/>
            <person name="Pukall R."/>
            <person name="Spring S."/>
            <person name="Goker M."/>
            <person name="Sikorski J."/>
            <person name="Woyke T."/>
            <person name="Bristow J."/>
            <person name="Eisen J.A."/>
            <person name="Markowitz V."/>
            <person name="Hugenholtz P."/>
            <person name="Kyrpides N.C."/>
            <person name="Klenk H.P."/>
        </authorList>
    </citation>
    <scope>NUCLEOTIDE SEQUENCE [LARGE SCALE GENOMIC DNA]</scope>
    <source>
        <strain evidence="13">ATCC 33891 / DSM 2032 / 1pr3</strain>
    </source>
</reference>
<dbReference type="PANTHER" id="PTHR33446">
    <property type="entry name" value="PROTEIN TONB-RELATED"/>
    <property type="match status" value="1"/>
</dbReference>
<gene>
    <name evidence="12" type="ordered locus">Despr_1507</name>
</gene>
<evidence type="ECO:0000256" key="6">
    <source>
        <dbReference type="ARBA" id="ARBA00022692"/>
    </source>
</evidence>